<organism evidence="2 3">
    <name type="scientific">Henosepilachna vigintioctopunctata</name>
    <dbReference type="NCBI Taxonomy" id="420089"/>
    <lineage>
        <taxon>Eukaryota</taxon>
        <taxon>Metazoa</taxon>
        <taxon>Ecdysozoa</taxon>
        <taxon>Arthropoda</taxon>
        <taxon>Hexapoda</taxon>
        <taxon>Insecta</taxon>
        <taxon>Pterygota</taxon>
        <taxon>Neoptera</taxon>
        <taxon>Endopterygota</taxon>
        <taxon>Coleoptera</taxon>
        <taxon>Polyphaga</taxon>
        <taxon>Cucujiformia</taxon>
        <taxon>Coccinelloidea</taxon>
        <taxon>Coccinellidae</taxon>
        <taxon>Epilachninae</taxon>
        <taxon>Epilachnini</taxon>
        <taxon>Henosepilachna</taxon>
    </lineage>
</organism>
<feature type="compositionally biased region" description="Polar residues" evidence="1">
    <location>
        <begin position="57"/>
        <end position="66"/>
    </location>
</feature>
<comment type="caution">
    <text evidence="2">The sequence shown here is derived from an EMBL/GenBank/DDBJ whole genome shotgun (WGS) entry which is preliminary data.</text>
</comment>
<dbReference type="AlphaFoldDB" id="A0AAW1UED8"/>
<gene>
    <name evidence="2" type="ORF">WA026_003954</name>
</gene>
<dbReference type="EMBL" id="JARQZJ010000061">
    <property type="protein sequence ID" value="KAK9879111.1"/>
    <property type="molecule type" value="Genomic_DNA"/>
</dbReference>
<evidence type="ECO:0008006" key="4">
    <source>
        <dbReference type="Google" id="ProtNLM"/>
    </source>
</evidence>
<reference evidence="2 3" key="1">
    <citation type="submission" date="2023-03" db="EMBL/GenBank/DDBJ databases">
        <title>Genome insight into feeding habits of ladybird beetles.</title>
        <authorList>
            <person name="Li H.-S."/>
            <person name="Huang Y.-H."/>
            <person name="Pang H."/>
        </authorList>
    </citation>
    <scope>NUCLEOTIDE SEQUENCE [LARGE SCALE GENOMIC DNA]</scope>
    <source>
        <strain evidence="2">SYSU_2023b</strain>
        <tissue evidence="2">Whole body</tissue>
    </source>
</reference>
<evidence type="ECO:0000313" key="2">
    <source>
        <dbReference type="EMBL" id="KAK9879111.1"/>
    </source>
</evidence>
<evidence type="ECO:0000313" key="3">
    <source>
        <dbReference type="Proteomes" id="UP001431783"/>
    </source>
</evidence>
<feature type="region of interest" description="Disordered" evidence="1">
    <location>
        <begin position="52"/>
        <end position="84"/>
    </location>
</feature>
<accession>A0AAW1UED8</accession>
<name>A0AAW1UED8_9CUCU</name>
<dbReference type="Proteomes" id="UP001431783">
    <property type="component" value="Unassembled WGS sequence"/>
</dbReference>
<sequence length="137" mass="15261">MKTPTGLNYTIELANMNEGSVFTKTTKPKPYYIPRKFDFTDQKYLISCYTGSEKHANGNQSKSPAGSDSDGEKRGGRRHIANGTEKAGKAVFDKLGIALITHSGIRETSARIRIRFPSFKYQLQLQLLIYITLSNGP</sequence>
<protein>
    <recommendedName>
        <fullName evidence="4">LAGLIDADG homing endonuclease</fullName>
    </recommendedName>
</protein>
<keyword evidence="3" id="KW-1185">Reference proteome</keyword>
<evidence type="ECO:0000256" key="1">
    <source>
        <dbReference type="SAM" id="MobiDB-lite"/>
    </source>
</evidence>
<proteinExistence type="predicted"/>